<name>A0A371HCU2_MUCPR</name>
<dbReference type="AlphaFoldDB" id="A0A371HCU2"/>
<feature type="non-terminal residue" evidence="1">
    <location>
        <position position="1"/>
    </location>
</feature>
<proteinExistence type="predicted"/>
<evidence type="ECO:0000313" key="1">
    <source>
        <dbReference type="EMBL" id="RDY00616.1"/>
    </source>
</evidence>
<reference evidence="1" key="1">
    <citation type="submission" date="2018-05" db="EMBL/GenBank/DDBJ databases">
        <title>Draft genome of Mucuna pruriens seed.</title>
        <authorList>
            <person name="Nnadi N.E."/>
            <person name="Vos R."/>
            <person name="Hasami M.H."/>
            <person name="Devisetty U.K."/>
            <person name="Aguiy J.C."/>
        </authorList>
    </citation>
    <scope>NUCLEOTIDE SEQUENCE [LARGE SCALE GENOMIC DNA]</scope>
    <source>
        <strain evidence="1">JCA_2017</strain>
    </source>
</reference>
<evidence type="ECO:0000313" key="2">
    <source>
        <dbReference type="Proteomes" id="UP000257109"/>
    </source>
</evidence>
<organism evidence="1 2">
    <name type="scientific">Mucuna pruriens</name>
    <name type="common">Velvet bean</name>
    <name type="synonym">Dolichos pruriens</name>
    <dbReference type="NCBI Taxonomy" id="157652"/>
    <lineage>
        <taxon>Eukaryota</taxon>
        <taxon>Viridiplantae</taxon>
        <taxon>Streptophyta</taxon>
        <taxon>Embryophyta</taxon>
        <taxon>Tracheophyta</taxon>
        <taxon>Spermatophyta</taxon>
        <taxon>Magnoliopsida</taxon>
        <taxon>eudicotyledons</taxon>
        <taxon>Gunneridae</taxon>
        <taxon>Pentapetalae</taxon>
        <taxon>rosids</taxon>
        <taxon>fabids</taxon>
        <taxon>Fabales</taxon>
        <taxon>Fabaceae</taxon>
        <taxon>Papilionoideae</taxon>
        <taxon>50 kb inversion clade</taxon>
        <taxon>NPAAA clade</taxon>
        <taxon>indigoferoid/millettioid clade</taxon>
        <taxon>Phaseoleae</taxon>
        <taxon>Mucuna</taxon>
    </lineage>
</organism>
<gene>
    <name evidence="1" type="ORF">CR513_16182</name>
</gene>
<protein>
    <submittedName>
        <fullName evidence="1">Uncharacterized protein</fullName>
    </submittedName>
</protein>
<keyword evidence="2" id="KW-1185">Reference proteome</keyword>
<sequence length="279" mass="32525">MPRNLRCKFLSQGIHKATKSQFIIKRLCAGHWTTTMDDPSYRSPLHEFLYDHPLKHDRVKCTSNALSIGAFMRPVKDPSLLSLIQEEHEASLLMEYDLQRPLIRGDFKGLEAQALKNVDLLRGKGESKWRLSSSSRKRIYLSVLYAYNPEIDKTFYRLIRNHKSSEIVCITNNSHSVFASNFSIPKFDIGVYVSHFSVDNMANNNKTLKELTTLDVVYHPWCIRYPKLEKLKYMSLSEDTHEHLKEFHVVCSTMRPHRIPKDYIKMKEFPFLLDGATKD</sequence>
<dbReference type="Proteomes" id="UP000257109">
    <property type="component" value="Unassembled WGS sequence"/>
</dbReference>
<comment type="caution">
    <text evidence="1">The sequence shown here is derived from an EMBL/GenBank/DDBJ whole genome shotgun (WGS) entry which is preliminary data.</text>
</comment>
<dbReference type="EMBL" id="QJKJ01002951">
    <property type="protein sequence ID" value="RDY00616.1"/>
    <property type="molecule type" value="Genomic_DNA"/>
</dbReference>
<accession>A0A371HCU2</accession>